<dbReference type="SUPFAM" id="SSF46894">
    <property type="entry name" value="C-terminal effector domain of the bipartite response regulators"/>
    <property type="match status" value="1"/>
</dbReference>
<evidence type="ECO:0000259" key="1">
    <source>
        <dbReference type="SMART" id="SM00421"/>
    </source>
</evidence>
<evidence type="ECO:0000313" key="2">
    <source>
        <dbReference type="EMBL" id="WNH08675.1"/>
    </source>
</evidence>
<dbReference type="InterPro" id="IPR016032">
    <property type="entry name" value="Sig_transdc_resp-reg_C-effctor"/>
</dbReference>
<dbReference type="InterPro" id="IPR036388">
    <property type="entry name" value="WH-like_DNA-bd_sf"/>
</dbReference>
<protein>
    <submittedName>
        <fullName evidence="2">LuxR C-terminal-related transcriptional regulator</fullName>
    </submittedName>
</protein>
<proteinExistence type="predicted"/>
<sequence>MRDLELKELENKQQLMRFNNDNLRQDIENKNRELGISTMSLIKKNEFLNSIKKELKNADDTKNAIKHVIKIIDKNLNNTDDWHLFEEAFNNADKDFLKIIKAEHPSLTSNDLRLCAYLRLNLSSKEIAPLLNISSRSVEVKRYRLRKKMNLPHESSLTDYILEI</sequence>
<evidence type="ECO:0000313" key="3">
    <source>
        <dbReference type="Proteomes" id="UP001302806"/>
    </source>
</evidence>
<dbReference type="Gene3D" id="1.10.10.10">
    <property type="entry name" value="Winged helix-like DNA-binding domain superfamily/Winged helix DNA-binding domain"/>
    <property type="match status" value="1"/>
</dbReference>
<dbReference type="InterPro" id="IPR000792">
    <property type="entry name" value="Tscrpt_reg_LuxR_C"/>
</dbReference>
<reference evidence="2 3" key="1">
    <citation type="submission" date="2023-09" db="EMBL/GenBank/DDBJ databases">
        <title>Thalassobella suaedae gen. nov., sp. nov., a marine bacterium of the family Flavobacteriaceae isolated from a halophyte Suaeda japonica.</title>
        <authorList>
            <person name="Lee S.Y."/>
            <person name="Hwang C.Y."/>
        </authorList>
    </citation>
    <scope>NUCLEOTIDE SEQUENCE [LARGE SCALE GENOMIC DNA]</scope>
    <source>
        <strain evidence="2 3">HL-DH14</strain>
    </source>
</reference>
<dbReference type="Pfam" id="PF00196">
    <property type="entry name" value="GerE"/>
    <property type="match status" value="1"/>
</dbReference>
<dbReference type="SMART" id="SM00421">
    <property type="entry name" value="HTH_LUXR"/>
    <property type="match status" value="1"/>
</dbReference>
<dbReference type="Proteomes" id="UP001302806">
    <property type="component" value="Chromosome"/>
</dbReference>
<gene>
    <name evidence="2" type="ORF">RHP51_16520</name>
</gene>
<accession>A0ABY9XS69</accession>
<feature type="domain" description="HTH luxR-type" evidence="1">
    <location>
        <begin position="104"/>
        <end position="161"/>
    </location>
</feature>
<dbReference type="EMBL" id="CP134537">
    <property type="protein sequence ID" value="WNH08675.1"/>
    <property type="molecule type" value="Genomic_DNA"/>
</dbReference>
<name>A0ABY9XS69_9FLAO</name>
<dbReference type="RefSeq" id="WP_415865301.1">
    <property type="nucleotide sequence ID" value="NZ_CP134537.1"/>
</dbReference>
<organism evidence="2 3">
    <name type="scientific">Thalassobellus suaedae</name>
    <dbReference type="NCBI Taxonomy" id="3074124"/>
    <lineage>
        <taxon>Bacteria</taxon>
        <taxon>Pseudomonadati</taxon>
        <taxon>Bacteroidota</taxon>
        <taxon>Flavobacteriia</taxon>
        <taxon>Flavobacteriales</taxon>
        <taxon>Flavobacteriaceae</taxon>
        <taxon>Thalassobellus</taxon>
    </lineage>
</organism>